<dbReference type="Gene3D" id="3.40.50.150">
    <property type="entry name" value="Vaccinia Virus protein VP39"/>
    <property type="match status" value="1"/>
</dbReference>
<dbReference type="PROSITE" id="PS50005">
    <property type="entry name" value="TPR"/>
    <property type="match status" value="1"/>
</dbReference>
<evidence type="ECO:0000313" key="7">
    <source>
        <dbReference type="Proteomes" id="UP000622687"/>
    </source>
</evidence>
<keyword evidence="3" id="KW-0949">S-adenosyl-L-methionine</keyword>
<organism evidence="6 7">
    <name type="scientific">Clostridium aciditolerans</name>
    <dbReference type="NCBI Taxonomy" id="339861"/>
    <lineage>
        <taxon>Bacteria</taxon>
        <taxon>Bacillati</taxon>
        <taxon>Bacillota</taxon>
        <taxon>Clostridia</taxon>
        <taxon>Eubacteriales</taxon>
        <taxon>Clostridiaceae</taxon>
        <taxon>Clostridium</taxon>
    </lineage>
</organism>
<dbReference type="InterPro" id="IPR000780">
    <property type="entry name" value="CheR_MeTrfase"/>
</dbReference>
<dbReference type="PROSITE" id="PS50293">
    <property type="entry name" value="TPR_REGION"/>
    <property type="match status" value="1"/>
</dbReference>
<accession>A0A934HPA3</accession>
<dbReference type="PROSITE" id="PS50123">
    <property type="entry name" value="CHER"/>
    <property type="match status" value="1"/>
</dbReference>
<dbReference type="PRINTS" id="PR00996">
    <property type="entry name" value="CHERMTFRASE"/>
</dbReference>
<dbReference type="GO" id="GO:0008757">
    <property type="term" value="F:S-adenosylmethionine-dependent methyltransferase activity"/>
    <property type="evidence" value="ECO:0007669"/>
    <property type="project" value="InterPro"/>
</dbReference>
<evidence type="ECO:0000256" key="3">
    <source>
        <dbReference type="ARBA" id="ARBA00022691"/>
    </source>
</evidence>
<dbReference type="InterPro" id="IPR050903">
    <property type="entry name" value="Bact_Chemotaxis_MeTrfase"/>
</dbReference>
<protein>
    <submittedName>
        <fullName evidence="6">Tetratricopeptide repeat protein</fullName>
    </submittedName>
</protein>
<feature type="domain" description="CheR-type methyltransferase" evidence="5">
    <location>
        <begin position="1"/>
        <end position="260"/>
    </location>
</feature>
<name>A0A934HPA3_9CLOT</name>
<reference evidence="6" key="1">
    <citation type="submission" date="2020-12" db="EMBL/GenBank/DDBJ databases">
        <title>Clostridium thailandense sp. nov., a novel acetogenic bacterium isolated from peat land soil in Thailand.</title>
        <authorList>
            <person name="Chaikitkaew S."/>
            <person name="Birkeland N.K."/>
        </authorList>
    </citation>
    <scope>NUCLEOTIDE SEQUENCE</scope>
    <source>
        <strain evidence="6">DSM 17425</strain>
    </source>
</reference>
<dbReference type="InterPro" id="IPR019734">
    <property type="entry name" value="TPR_rpt"/>
</dbReference>
<evidence type="ECO:0000256" key="1">
    <source>
        <dbReference type="ARBA" id="ARBA00022603"/>
    </source>
</evidence>
<dbReference type="Proteomes" id="UP000622687">
    <property type="component" value="Unassembled WGS sequence"/>
</dbReference>
<dbReference type="SMART" id="SM00138">
    <property type="entry name" value="MeTrc"/>
    <property type="match status" value="1"/>
</dbReference>
<gene>
    <name evidence="6" type="ORF">I6U51_04290</name>
</gene>
<evidence type="ECO:0000259" key="5">
    <source>
        <dbReference type="PROSITE" id="PS50123"/>
    </source>
</evidence>
<feature type="repeat" description="TPR" evidence="4">
    <location>
        <begin position="418"/>
        <end position="451"/>
    </location>
</feature>
<dbReference type="InterPro" id="IPR029063">
    <property type="entry name" value="SAM-dependent_MTases_sf"/>
</dbReference>
<evidence type="ECO:0000256" key="4">
    <source>
        <dbReference type="PROSITE-ProRule" id="PRU00339"/>
    </source>
</evidence>
<evidence type="ECO:0000313" key="6">
    <source>
        <dbReference type="EMBL" id="MBI6871926.1"/>
    </source>
</evidence>
<evidence type="ECO:0000256" key="2">
    <source>
        <dbReference type="ARBA" id="ARBA00022679"/>
    </source>
</evidence>
<dbReference type="GO" id="GO:0032259">
    <property type="term" value="P:methylation"/>
    <property type="evidence" value="ECO:0007669"/>
    <property type="project" value="UniProtKB-KW"/>
</dbReference>
<keyword evidence="4" id="KW-0802">TPR repeat</keyword>
<dbReference type="SMART" id="SM00028">
    <property type="entry name" value="TPR"/>
    <property type="match status" value="3"/>
</dbReference>
<dbReference type="PANTHER" id="PTHR24422">
    <property type="entry name" value="CHEMOTAXIS PROTEIN METHYLTRANSFERASE"/>
    <property type="match status" value="1"/>
</dbReference>
<sequence>MNDNVPNTVIENISNFIEEKLGLYFSKERFKDLIRGVSCAAKQKDIVLEKYIDLILENKMSEEDIKILASCLTIGETYFFRDKSLFEIMKQKILPDIINSRKHLNKSLKIWSAGCSSGEEAYSIAILVKELIPEYENWNINIIATDINYKSLDKAKEGIYGEWSFRGVDLNLKNKYFDKIENTQYKLKDNVMKLVKFHRLNLADSNYIADGKIINNVDIIFCRNVLMYFSKPQINQIINRFYNIIINGGWLVVAPTESMFVNNTAFKPVNINNMFLFNKNIGQDNPVKNQDNYSRLRGFSIEKEIKTNLVHKSVYNKDKLLSPSESFMSNFFIIEEKSSNELPRKETVITEDFELLCRSSANEGNFEEALKWCEKAISSDKINPYYYYLLASIQQEQGNIDEAIISLKKSIYLDSDFIMAYFNLGNLKLKQGKYKEAYKNFENAVMLLNKLSEEDIVPYSEEMTVGMLKQIISNIELQGEFI</sequence>
<dbReference type="RefSeq" id="WP_211141362.1">
    <property type="nucleotide sequence ID" value="NZ_JAEEGB010000005.1"/>
</dbReference>
<dbReference type="AlphaFoldDB" id="A0A934HPA3"/>
<dbReference type="InterPro" id="IPR011990">
    <property type="entry name" value="TPR-like_helical_dom_sf"/>
</dbReference>
<dbReference type="InterPro" id="IPR022642">
    <property type="entry name" value="CheR_C"/>
</dbReference>
<dbReference type="EMBL" id="JAEEGB010000005">
    <property type="protein sequence ID" value="MBI6871926.1"/>
    <property type="molecule type" value="Genomic_DNA"/>
</dbReference>
<keyword evidence="2" id="KW-0808">Transferase</keyword>
<comment type="caution">
    <text evidence="6">The sequence shown here is derived from an EMBL/GenBank/DDBJ whole genome shotgun (WGS) entry which is preliminary data.</text>
</comment>
<dbReference type="Gene3D" id="1.25.40.10">
    <property type="entry name" value="Tetratricopeptide repeat domain"/>
    <property type="match status" value="1"/>
</dbReference>
<dbReference type="Pfam" id="PF12895">
    <property type="entry name" value="ANAPC3"/>
    <property type="match status" value="1"/>
</dbReference>
<keyword evidence="1" id="KW-0489">Methyltransferase</keyword>
<proteinExistence type="predicted"/>
<dbReference type="Pfam" id="PF01739">
    <property type="entry name" value="CheR"/>
    <property type="match status" value="1"/>
</dbReference>
<dbReference type="SUPFAM" id="SSF53335">
    <property type="entry name" value="S-adenosyl-L-methionine-dependent methyltransferases"/>
    <property type="match status" value="1"/>
</dbReference>
<dbReference type="SUPFAM" id="SSF48452">
    <property type="entry name" value="TPR-like"/>
    <property type="match status" value="1"/>
</dbReference>
<dbReference type="PANTHER" id="PTHR24422:SF19">
    <property type="entry name" value="CHEMOTAXIS PROTEIN METHYLTRANSFERASE"/>
    <property type="match status" value="1"/>
</dbReference>
<keyword evidence="7" id="KW-1185">Reference proteome</keyword>